<comment type="caution">
    <text evidence="1">The sequence shown here is derived from an EMBL/GenBank/DDBJ whole genome shotgun (WGS) entry which is preliminary data.</text>
</comment>
<name>A0A4R3J5H7_9PROT</name>
<proteinExistence type="predicted"/>
<dbReference type="Proteomes" id="UP000295304">
    <property type="component" value="Unassembled WGS sequence"/>
</dbReference>
<keyword evidence="2" id="KW-1185">Reference proteome</keyword>
<gene>
    <name evidence="1" type="ORF">EDD55_1106</name>
</gene>
<dbReference type="EMBL" id="SLZW01000010">
    <property type="protein sequence ID" value="TCS60532.1"/>
    <property type="molecule type" value="Genomic_DNA"/>
</dbReference>
<protein>
    <submittedName>
        <fullName evidence="1">Uncharacterized protein</fullName>
    </submittedName>
</protein>
<accession>A0A4R3J5H7</accession>
<evidence type="ECO:0000313" key="1">
    <source>
        <dbReference type="EMBL" id="TCS60532.1"/>
    </source>
</evidence>
<reference evidence="1 2" key="1">
    <citation type="submission" date="2019-03" db="EMBL/GenBank/DDBJ databases">
        <title>Genomic Encyclopedia of Type Strains, Phase IV (KMG-IV): sequencing the most valuable type-strain genomes for metagenomic binning, comparative biology and taxonomic classification.</title>
        <authorList>
            <person name="Goeker M."/>
        </authorList>
    </citation>
    <scope>NUCLEOTIDE SEQUENCE [LARGE SCALE GENOMIC DNA]</scope>
    <source>
        <strain evidence="1 2">DSM 101688</strain>
    </source>
</reference>
<sequence>MRRGVDNSYASTMTDTLWAGTKVAMGALELNGGFFR</sequence>
<evidence type="ECO:0000313" key="2">
    <source>
        <dbReference type="Proteomes" id="UP000295304"/>
    </source>
</evidence>
<organism evidence="1 2">
    <name type="scientific">Varunaivibrio sulfuroxidans</name>
    <dbReference type="NCBI Taxonomy" id="1773489"/>
    <lineage>
        <taxon>Bacteria</taxon>
        <taxon>Pseudomonadati</taxon>
        <taxon>Pseudomonadota</taxon>
        <taxon>Alphaproteobacteria</taxon>
        <taxon>Rhodospirillales</taxon>
        <taxon>Magnetovibrionaceae</taxon>
        <taxon>Varunaivibrio</taxon>
    </lineage>
</organism>
<dbReference type="AlphaFoldDB" id="A0A4R3J5H7"/>